<dbReference type="Gene3D" id="1.10.10.1150">
    <property type="entry name" value="Coenzyme PQQ synthesis protein D (PqqD)"/>
    <property type="match status" value="1"/>
</dbReference>
<evidence type="ECO:0008006" key="3">
    <source>
        <dbReference type="Google" id="ProtNLM"/>
    </source>
</evidence>
<dbReference type="Pfam" id="PF05402">
    <property type="entry name" value="PqqD"/>
    <property type="match status" value="1"/>
</dbReference>
<gene>
    <name evidence="1" type="ORF">GCM10011395_29240</name>
</gene>
<evidence type="ECO:0000313" key="1">
    <source>
        <dbReference type="EMBL" id="GGA56970.1"/>
    </source>
</evidence>
<accession>A0ABQ1H2V4</accession>
<protein>
    <recommendedName>
        <fullName evidence="3">PqqD family protein</fullName>
    </recommendedName>
</protein>
<reference evidence="2" key="1">
    <citation type="journal article" date="2019" name="Int. J. Syst. Evol. Microbiol.">
        <title>The Global Catalogue of Microorganisms (GCM) 10K type strain sequencing project: providing services to taxonomists for standard genome sequencing and annotation.</title>
        <authorList>
            <consortium name="The Broad Institute Genomics Platform"/>
            <consortium name="The Broad Institute Genome Sequencing Center for Infectious Disease"/>
            <person name="Wu L."/>
            <person name="Ma J."/>
        </authorList>
    </citation>
    <scope>NUCLEOTIDE SEQUENCE [LARGE SCALE GENOMIC DNA]</scope>
    <source>
        <strain evidence="2">CGMCC 1.10106</strain>
    </source>
</reference>
<comment type="caution">
    <text evidence="1">The sequence shown here is derived from an EMBL/GenBank/DDBJ whole genome shotgun (WGS) entry which is preliminary data.</text>
</comment>
<dbReference type="RefSeq" id="WP_188448777.1">
    <property type="nucleotide sequence ID" value="NZ_BMDW01000021.1"/>
</dbReference>
<dbReference type="Proteomes" id="UP000618591">
    <property type="component" value="Unassembled WGS sequence"/>
</dbReference>
<organism evidence="1 2">
    <name type="scientific">Sphingomonas psychrolutea</name>
    <dbReference type="NCBI Taxonomy" id="1259676"/>
    <lineage>
        <taxon>Bacteria</taxon>
        <taxon>Pseudomonadati</taxon>
        <taxon>Pseudomonadota</taxon>
        <taxon>Alphaproteobacteria</taxon>
        <taxon>Sphingomonadales</taxon>
        <taxon>Sphingomonadaceae</taxon>
        <taxon>Sphingomonas</taxon>
    </lineage>
</organism>
<proteinExistence type="predicted"/>
<dbReference type="InterPro" id="IPR041881">
    <property type="entry name" value="PqqD_sf"/>
</dbReference>
<evidence type="ECO:0000313" key="2">
    <source>
        <dbReference type="Proteomes" id="UP000618591"/>
    </source>
</evidence>
<name>A0ABQ1H2V4_9SPHN</name>
<keyword evidence="2" id="KW-1185">Reference proteome</keyword>
<dbReference type="InterPro" id="IPR008792">
    <property type="entry name" value="PQQD"/>
</dbReference>
<dbReference type="EMBL" id="BMDW01000021">
    <property type="protein sequence ID" value="GGA56970.1"/>
    <property type="molecule type" value="Genomic_DNA"/>
</dbReference>
<sequence length="88" mass="9528">MTYLIPEHIVWQDVPGELALFDARDQTYSALNGSAAAIWREVARGGDADTIVRTLAERYDVPDHAIAPDVTAFLTDAITRGLLVTGTA</sequence>